<dbReference type="Proteomes" id="UP001073227">
    <property type="component" value="Unassembled WGS sequence"/>
</dbReference>
<gene>
    <name evidence="2" type="ORF">OEG84_03370</name>
</gene>
<accession>A0ABT3Z4U5</accession>
<dbReference type="SUPFAM" id="SSF56925">
    <property type="entry name" value="OMPA-like"/>
    <property type="match status" value="1"/>
</dbReference>
<keyword evidence="3" id="KW-1185">Reference proteome</keyword>
<dbReference type="PROSITE" id="PS51257">
    <property type="entry name" value="PROKAR_LIPOPROTEIN"/>
    <property type="match status" value="1"/>
</dbReference>
<feature type="domain" description="Transferrin-binding protein B C-lobe/N-lobe beta-barrel" evidence="1">
    <location>
        <begin position="182"/>
        <end position="304"/>
    </location>
</feature>
<dbReference type="RefSeq" id="WP_267652427.1">
    <property type="nucleotide sequence ID" value="NZ_JAOVZR010000001.1"/>
</dbReference>
<dbReference type="Gene3D" id="2.40.160.90">
    <property type="match status" value="1"/>
</dbReference>
<dbReference type="EMBL" id="JAOVZR010000001">
    <property type="protein sequence ID" value="MCY0146782.1"/>
    <property type="molecule type" value="Genomic_DNA"/>
</dbReference>
<dbReference type="InterPro" id="IPR001677">
    <property type="entry name" value="TbpB_B_D"/>
</dbReference>
<evidence type="ECO:0000313" key="2">
    <source>
        <dbReference type="EMBL" id="MCY0146782.1"/>
    </source>
</evidence>
<reference evidence="2" key="1">
    <citation type="submission" date="2022-10" db="EMBL/GenBank/DDBJ databases">
        <title>Hoeflea sp. G2-23, isolated from marine algae.</title>
        <authorList>
            <person name="Kristyanto S."/>
            <person name="Kim J.M."/>
            <person name="Jeon C.O."/>
        </authorList>
    </citation>
    <scope>NUCLEOTIDE SEQUENCE</scope>
    <source>
        <strain evidence="2">G2-23</strain>
    </source>
</reference>
<comment type="caution">
    <text evidence="2">The sequence shown here is derived from an EMBL/GenBank/DDBJ whole genome shotgun (WGS) entry which is preliminary data.</text>
</comment>
<sequence length="323" mass="33397">MDTKFTLVAIAAIPLVLTGCNKTLTAMDIGDLLAADATDTAAKHFNAGTSLKASKKTTVTKTLDYTKNTIAKAPAADFSVTKNKTGGVDMNVNGEVVSFAAADKFIEPDGTTSFGYEKNPNGGGDYKGLFSWSGSINDLEAGTDTNFLQVWNYYSDTDGMGTRGFAVVGAETKPDTIKALPNATYTGYALAETALANDRKTRTRVRGDLALNADFAAGNVNGTISNLMSEVRNGANNGWDPRTPQNGQIAMGTSSINANGFTGGTVSGDAAFNTAIDGDIAGSTYSGRFYGPNAEDVGGVLDITGTSDGDVILGNGFFAGGKN</sequence>
<evidence type="ECO:0000313" key="3">
    <source>
        <dbReference type="Proteomes" id="UP001073227"/>
    </source>
</evidence>
<proteinExistence type="predicted"/>
<dbReference type="InterPro" id="IPR011250">
    <property type="entry name" value="OMP/PagP_B-barrel"/>
</dbReference>
<protein>
    <submittedName>
        <fullName evidence="2">Transferrin-binding protein-like solute binding protein</fullName>
    </submittedName>
</protein>
<evidence type="ECO:0000259" key="1">
    <source>
        <dbReference type="Pfam" id="PF01298"/>
    </source>
</evidence>
<organism evidence="2 3">
    <name type="scientific">Hoeflea algicola</name>
    <dbReference type="NCBI Taxonomy" id="2983763"/>
    <lineage>
        <taxon>Bacteria</taxon>
        <taxon>Pseudomonadati</taxon>
        <taxon>Pseudomonadota</taxon>
        <taxon>Alphaproteobacteria</taxon>
        <taxon>Hyphomicrobiales</taxon>
        <taxon>Rhizobiaceae</taxon>
        <taxon>Hoeflea</taxon>
    </lineage>
</organism>
<name>A0ABT3Z4U5_9HYPH</name>
<dbReference type="Pfam" id="PF01298">
    <property type="entry name" value="TbpB_B_D"/>
    <property type="match status" value="1"/>
</dbReference>